<feature type="domain" description="HTH merR-type" evidence="5">
    <location>
        <begin position="1"/>
        <end position="71"/>
    </location>
</feature>
<reference evidence="7" key="1">
    <citation type="journal article" date="2019" name="Int. J. Syst. Evol. Microbiol.">
        <title>The Global Catalogue of Microorganisms (GCM) 10K type strain sequencing project: providing services to taxonomists for standard genome sequencing and annotation.</title>
        <authorList>
            <consortium name="The Broad Institute Genomics Platform"/>
            <consortium name="The Broad Institute Genome Sequencing Center for Infectious Disease"/>
            <person name="Wu L."/>
            <person name="Ma J."/>
        </authorList>
    </citation>
    <scope>NUCLEOTIDE SEQUENCE [LARGE SCALE GENOMIC DNA]</scope>
    <source>
        <strain evidence="7">CCM 8689</strain>
    </source>
</reference>
<dbReference type="SUPFAM" id="SSF52242">
    <property type="entry name" value="Cobalamin (vitamin B12)-binding domain"/>
    <property type="match status" value="1"/>
</dbReference>
<dbReference type="PANTHER" id="PTHR30204:SF69">
    <property type="entry name" value="MERR-FAMILY TRANSCRIPTIONAL REGULATOR"/>
    <property type="match status" value="1"/>
</dbReference>
<dbReference type="SMART" id="SM00422">
    <property type="entry name" value="HTH_MERR"/>
    <property type="match status" value="1"/>
</dbReference>
<dbReference type="Gene3D" id="1.10.1660.10">
    <property type="match status" value="1"/>
</dbReference>
<evidence type="ECO:0000259" key="5">
    <source>
        <dbReference type="PROSITE" id="PS50937"/>
    </source>
</evidence>
<dbReference type="PROSITE" id="PS50937">
    <property type="entry name" value="HTH_MERR_2"/>
    <property type="match status" value="1"/>
</dbReference>
<dbReference type="EMBL" id="JBHSBY010000032">
    <property type="protein sequence ID" value="MFC4196329.1"/>
    <property type="molecule type" value="Genomic_DNA"/>
</dbReference>
<accession>A0ABV8NL22</accession>
<dbReference type="SUPFAM" id="SSF46955">
    <property type="entry name" value="Putative DNA-binding domain"/>
    <property type="match status" value="1"/>
</dbReference>
<evidence type="ECO:0000256" key="3">
    <source>
        <dbReference type="ARBA" id="ARBA00023125"/>
    </source>
</evidence>
<dbReference type="Pfam" id="PF02607">
    <property type="entry name" value="B12-binding_2"/>
    <property type="match status" value="1"/>
</dbReference>
<dbReference type="InterPro" id="IPR000551">
    <property type="entry name" value="MerR-type_HTH_dom"/>
</dbReference>
<evidence type="ECO:0000313" key="6">
    <source>
        <dbReference type="EMBL" id="MFC4196329.1"/>
    </source>
</evidence>
<proteinExistence type="predicted"/>
<protein>
    <submittedName>
        <fullName evidence="6">MerR family transcriptional regulator</fullName>
    </submittedName>
</protein>
<dbReference type="CDD" id="cd01104">
    <property type="entry name" value="HTH_MlrA-CarA"/>
    <property type="match status" value="1"/>
</dbReference>
<keyword evidence="1" id="KW-0678">Repressor</keyword>
<dbReference type="PANTHER" id="PTHR30204">
    <property type="entry name" value="REDOX-CYCLING DRUG-SENSING TRANSCRIPTIONAL ACTIVATOR SOXR"/>
    <property type="match status" value="1"/>
</dbReference>
<dbReference type="InterPro" id="IPR036594">
    <property type="entry name" value="Meth_synthase_dom"/>
</dbReference>
<organism evidence="6 7">
    <name type="scientific">Pedobacter jamesrossensis</name>
    <dbReference type="NCBI Taxonomy" id="1908238"/>
    <lineage>
        <taxon>Bacteria</taxon>
        <taxon>Pseudomonadati</taxon>
        <taxon>Bacteroidota</taxon>
        <taxon>Sphingobacteriia</taxon>
        <taxon>Sphingobacteriales</taxon>
        <taxon>Sphingobacteriaceae</taxon>
        <taxon>Pedobacter</taxon>
    </lineage>
</organism>
<evidence type="ECO:0000313" key="7">
    <source>
        <dbReference type="Proteomes" id="UP001595792"/>
    </source>
</evidence>
<sequence>MIYSISDLEQFSGVQSHTIRIWEQRYNALKPMRTEGNTRFYDDDQLKRLLNIVSLNQSGLKISKICSLSDEDISRLLQKELQSISETSNFEYYVTQLLKHGLCYDEFSFDNLLNTCISKFGILESYKNIMYPILVRLGLMWRKDDICPAQEHFLSNIIRRKIHAAIDNLPLNENANQTWLLFLPEDEDHEIGLLFANYILKANGKKVIFLGSKVPLDSIKKVVEQNDIDSVLFFMVRSRAKKAAQKYIEDLEKICSSIKIYFAGNAYGPNQLKLGKKINQINSLQEFENKVQNLPVL</sequence>
<comment type="caution">
    <text evidence="6">The sequence shown here is derived from an EMBL/GenBank/DDBJ whole genome shotgun (WGS) entry which is preliminary data.</text>
</comment>
<evidence type="ECO:0000256" key="4">
    <source>
        <dbReference type="ARBA" id="ARBA00023163"/>
    </source>
</evidence>
<evidence type="ECO:0000256" key="1">
    <source>
        <dbReference type="ARBA" id="ARBA00022491"/>
    </source>
</evidence>
<dbReference type="Gene3D" id="3.40.50.280">
    <property type="entry name" value="Cobalamin-binding domain"/>
    <property type="match status" value="1"/>
</dbReference>
<keyword evidence="7" id="KW-1185">Reference proteome</keyword>
<dbReference type="InterPro" id="IPR047057">
    <property type="entry name" value="MerR_fam"/>
</dbReference>
<dbReference type="Pfam" id="PF13411">
    <property type="entry name" value="MerR_1"/>
    <property type="match status" value="1"/>
</dbReference>
<dbReference type="InterPro" id="IPR036724">
    <property type="entry name" value="Cobalamin-bd_sf"/>
</dbReference>
<dbReference type="InterPro" id="IPR009061">
    <property type="entry name" value="DNA-bd_dom_put_sf"/>
</dbReference>
<dbReference type="RefSeq" id="WP_378959656.1">
    <property type="nucleotide sequence ID" value="NZ_JBHRXC010000016.1"/>
</dbReference>
<evidence type="ECO:0000256" key="2">
    <source>
        <dbReference type="ARBA" id="ARBA00023015"/>
    </source>
</evidence>
<keyword evidence="4" id="KW-0804">Transcription</keyword>
<dbReference type="Gene3D" id="1.10.1240.10">
    <property type="entry name" value="Methionine synthase domain"/>
    <property type="match status" value="1"/>
</dbReference>
<gene>
    <name evidence="6" type="ORF">ACFOUY_06435</name>
</gene>
<keyword evidence="2" id="KW-0805">Transcription regulation</keyword>
<keyword evidence="3" id="KW-0238">DNA-binding</keyword>
<name>A0ABV8NL22_9SPHI</name>
<dbReference type="Proteomes" id="UP001595792">
    <property type="component" value="Unassembled WGS sequence"/>
</dbReference>
<dbReference type="InterPro" id="IPR003759">
    <property type="entry name" value="Cbl-bd_cap"/>
</dbReference>